<dbReference type="InterPro" id="IPR000572">
    <property type="entry name" value="OxRdtase_Mopterin-bd_dom"/>
</dbReference>
<dbReference type="SUPFAM" id="SSF81296">
    <property type="entry name" value="E set domains"/>
    <property type="match status" value="1"/>
</dbReference>
<evidence type="ECO:0000313" key="3">
    <source>
        <dbReference type="EMBL" id="SEE04729.1"/>
    </source>
</evidence>
<gene>
    <name evidence="3" type="ORF">SAMN04488554_1389</name>
</gene>
<dbReference type="OrthoDB" id="9795587at2"/>
<keyword evidence="4" id="KW-1185">Reference proteome</keyword>
<name>A0A1H5FMW1_9MICO</name>
<dbReference type="RefSeq" id="WP_089772260.1">
    <property type="nucleotide sequence ID" value="NZ_FNTX01000001.1"/>
</dbReference>
<proteinExistence type="predicted"/>
<evidence type="ECO:0000256" key="1">
    <source>
        <dbReference type="SAM" id="Phobius"/>
    </source>
</evidence>
<sequence>MSEKKPRPTRRFALVGLLAGALFFAVGWLLAVLLDPPAAPHAALGATVVDLTPPWLKDFAVETFGTNDKVALFVVMGIVSSGLAALAGLLAGRRRGLGVGAVLALAALCALAAAGRPDTGTYAIVPAVVAAAAGIGALELLLRRARPSDAPAGSGTDRRRFVGAAVGIGAGAAIAAGVGSIVARTRTSVESARADLALPEPTETASSAADELDLTGTQVELDGMPEYVTPNDNFYRIDTALSVPQIDPSEWQLRVHGLVDQEITLSYDELADAALTEAMVTLTCVSNPIGGSLAGNATWLGLPIRDILARAGVQDSADMVLSRSADGWTAGTPLEALTDDRDSLLAIGMNGEPLPVEHGFPVRMVVPGLYGYVSATKWVTELKVTRFADDEAYWTPRGWSERGPVKTASRVDVPQSGATVAAGEVRLGGTAWAQHRGITRVQVQIDDGQWQDAELASTVSTDTWRQWSFTWADASPGRHAVRCRAWDDEDVQTAETAAPAPNGASGYHVISLEVE</sequence>
<dbReference type="GO" id="GO:0008482">
    <property type="term" value="F:sulfite oxidase activity"/>
    <property type="evidence" value="ECO:0007669"/>
    <property type="project" value="TreeGrafter"/>
</dbReference>
<feature type="transmembrane region" description="Helical" evidence="1">
    <location>
        <begin position="121"/>
        <end position="141"/>
    </location>
</feature>
<dbReference type="Proteomes" id="UP000199220">
    <property type="component" value="Unassembled WGS sequence"/>
</dbReference>
<reference evidence="4" key="1">
    <citation type="submission" date="2016-10" db="EMBL/GenBank/DDBJ databases">
        <authorList>
            <person name="Varghese N."/>
            <person name="Submissions S."/>
        </authorList>
    </citation>
    <scope>NUCLEOTIDE SEQUENCE [LARGE SCALE GENOMIC DNA]</scope>
    <source>
        <strain evidence="4">DSM 21368</strain>
    </source>
</reference>
<dbReference type="GO" id="GO:0006790">
    <property type="term" value="P:sulfur compound metabolic process"/>
    <property type="evidence" value="ECO:0007669"/>
    <property type="project" value="TreeGrafter"/>
</dbReference>
<evidence type="ECO:0000259" key="2">
    <source>
        <dbReference type="Pfam" id="PF00174"/>
    </source>
</evidence>
<evidence type="ECO:0000313" key="4">
    <source>
        <dbReference type="Proteomes" id="UP000199220"/>
    </source>
</evidence>
<dbReference type="STRING" id="648782.SAMN04488554_1389"/>
<dbReference type="Gene3D" id="3.90.420.10">
    <property type="entry name" value="Oxidoreductase, molybdopterin-binding domain"/>
    <property type="match status" value="1"/>
</dbReference>
<dbReference type="Pfam" id="PF00174">
    <property type="entry name" value="Oxidored_molyb"/>
    <property type="match status" value="1"/>
</dbReference>
<dbReference type="SUPFAM" id="SSF56524">
    <property type="entry name" value="Oxidoreductase molybdopterin-binding domain"/>
    <property type="match status" value="1"/>
</dbReference>
<dbReference type="InterPro" id="IPR014756">
    <property type="entry name" value="Ig_E-set"/>
</dbReference>
<dbReference type="GO" id="GO:0020037">
    <property type="term" value="F:heme binding"/>
    <property type="evidence" value="ECO:0007669"/>
    <property type="project" value="TreeGrafter"/>
</dbReference>
<protein>
    <submittedName>
        <fullName evidence="3">DMSO/TMAO reductase YedYZ, molybdopterin-dependent catalytic subunit</fullName>
    </submittedName>
</protein>
<keyword evidence="1" id="KW-1133">Transmembrane helix</keyword>
<dbReference type="GO" id="GO:0043546">
    <property type="term" value="F:molybdopterin cofactor binding"/>
    <property type="evidence" value="ECO:0007669"/>
    <property type="project" value="TreeGrafter"/>
</dbReference>
<keyword evidence="1" id="KW-0812">Transmembrane</keyword>
<keyword evidence="1" id="KW-0472">Membrane</keyword>
<dbReference type="PANTHER" id="PTHR19372">
    <property type="entry name" value="SULFITE REDUCTASE"/>
    <property type="match status" value="1"/>
</dbReference>
<dbReference type="PANTHER" id="PTHR19372:SF7">
    <property type="entry name" value="SULFITE OXIDASE, MITOCHONDRIAL"/>
    <property type="match status" value="1"/>
</dbReference>
<accession>A0A1H5FMW1</accession>
<dbReference type="Gene3D" id="2.60.40.650">
    <property type="match status" value="1"/>
</dbReference>
<dbReference type="AlphaFoldDB" id="A0A1H5FMW1"/>
<feature type="transmembrane region" description="Helical" evidence="1">
    <location>
        <begin position="161"/>
        <end position="183"/>
    </location>
</feature>
<dbReference type="EMBL" id="FNTX01000001">
    <property type="protein sequence ID" value="SEE04729.1"/>
    <property type="molecule type" value="Genomic_DNA"/>
</dbReference>
<dbReference type="InterPro" id="IPR036374">
    <property type="entry name" value="OxRdtase_Mopterin-bd_sf"/>
</dbReference>
<organism evidence="3 4">
    <name type="scientific">Ruania alba</name>
    <dbReference type="NCBI Taxonomy" id="648782"/>
    <lineage>
        <taxon>Bacteria</taxon>
        <taxon>Bacillati</taxon>
        <taxon>Actinomycetota</taxon>
        <taxon>Actinomycetes</taxon>
        <taxon>Micrococcales</taxon>
        <taxon>Ruaniaceae</taxon>
        <taxon>Ruania</taxon>
    </lineage>
</organism>
<feature type="transmembrane region" description="Helical" evidence="1">
    <location>
        <begin position="97"/>
        <end position="115"/>
    </location>
</feature>
<feature type="domain" description="Oxidoreductase molybdopterin-binding" evidence="2">
    <location>
        <begin position="241"/>
        <end position="390"/>
    </location>
</feature>
<feature type="transmembrane region" description="Helical" evidence="1">
    <location>
        <begin position="69"/>
        <end position="90"/>
    </location>
</feature>